<gene>
    <name evidence="6" type="ORF">T459_31437</name>
</gene>
<evidence type="ECO:0000256" key="2">
    <source>
        <dbReference type="ARBA" id="ARBA00009599"/>
    </source>
</evidence>
<dbReference type="EMBL" id="AYRZ02000012">
    <property type="protein sequence ID" value="PHT67012.1"/>
    <property type="molecule type" value="Genomic_DNA"/>
</dbReference>
<sequence>WGRSTGFITTPFTTGHLPSQRLDPTEFKLFWFTPTFPTCPIAAEQFLDIKWTSPKGNFNVADFPSFVIGFATAPTALANCPPFPSVISMLCMVMPKGKAVEVDSSFDQSKPLPNCTSFFQNTQLSRCR</sequence>
<name>A0A2G2YB72_CAPAN</name>
<evidence type="ECO:0000256" key="5">
    <source>
        <dbReference type="ARBA" id="ARBA00022640"/>
    </source>
</evidence>
<proteinExistence type="inferred from homology"/>
<evidence type="ECO:0000313" key="7">
    <source>
        <dbReference type="Proteomes" id="UP000222542"/>
    </source>
</evidence>
<evidence type="ECO:0000256" key="4">
    <source>
        <dbReference type="ARBA" id="ARBA00022528"/>
    </source>
</evidence>
<dbReference type="InterPro" id="IPR038860">
    <property type="entry name" value="YCF72"/>
</dbReference>
<comment type="subcellular location">
    <subcellularLocation>
        <location evidence="1">Plastid</location>
        <location evidence="1">Chloroplast</location>
    </subcellularLocation>
</comment>
<dbReference type="AlphaFoldDB" id="A0A2G2YB72"/>
<dbReference type="STRING" id="4072.A0A2G2YB72"/>
<dbReference type="PANTHER" id="PTHR37377">
    <property type="entry name" value="RIBULOSE BISPHOSPHATE CARBOXYLASE LARGE CHAIN"/>
    <property type="match status" value="1"/>
</dbReference>
<accession>A0A2G2YB72</accession>
<reference evidence="6 7" key="2">
    <citation type="journal article" date="2017" name="Genome Biol.">
        <title>New reference genome sequences of hot pepper reveal the massive evolution of plant disease-resistance genes by retroduplication.</title>
        <authorList>
            <person name="Kim S."/>
            <person name="Park J."/>
            <person name="Yeom S.I."/>
            <person name="Kim Y.M."/>
            <person name="Seo E."/>
            <person name="Kim K.T."/>
            <person name="Kim M.S."/>
            <person name="Lee J.M."/>
            <person name="Cheong K."/>
            <person name="Shin H.S."/>
            <person name="Kim S.B."/>
            <person name="Han K."/>
            <person name="Lee J."/>
            <person name="Park M."/>
            <person name="Lee H.A."/>
            <person name="Lee H.Y."/>
            <person name="Lee Y."/>
            <person name="Oh S."/>
            <person name="Lee J.H."/>
            <person name="Choi E."/>
            <person name="Choi E."/>
            <person name="Lee S.E."/>
            <person name="Jeon J."/>
            <person name="Kim H."/>
            <person name="Choi G."/>
            <person name="Song H."/>
            <person name="Lee J."/>
            <person name="Lee S.C."/>
            <person name="Kwon J.K."/>
            <person name="Lee H.Y."/>
            <person name="Koo N."/>
            <person name="Hong Y."/>
            <person name="Kim R.W."/>
            <person name="Kang W.H."/>
            <person name="Huh J.H."/>
            <person name="Kang B.C."/>
            <person name="Yang T.J."/>
            <person name="Lee Y.H."/>
            <person name="Bennetzen J.L."/>
            <person name="Choi D."/>
        </authorList>
    </citation>
    <scope>NUCLEOTIDE SEQUENCE [LARGE SCALE GENOMIC DNA]</scope>
    <source>
        <strain evidence="7">cv. CM334</strain>
    </source>
</reference>
<comment type="similarity">
    <text evidence="2">Belongs to the ycf72 family.</text>
</comment>
<comment type="caution">
    <text evidence="6">The sequence shown here is derived from an EMBL/GenBank/DDBJ whole genome shotgun (WGS) entry which is preliminary data.</text>
</comment>
<dbReference type="GO" id="GO:0009507">
    <property type="term" value="C:chloroplast"/>
    <property type="evidence" value="ECO:0007669"/>
    <property type="project" value="UniProtKB-SubCell"/>
</dbReference>
<evidence type="ECO:0000256" key="3">
    <source>
        <dbReference type="ARBA" id="ARBA00021519"/>
    </source>
</evidence>
<dbReference type="Proteomes" id="UP000222542">
    <property type="component" value="Unassembled WGS sequence"/>
</dbReference>
<keyword evidence="7" id="KW-1185">Reference proteome</keyword>
<reference evidence="6 7" key="1">
    <citation type="journal article" date="2014" name="Nat. Genet.">
        <title>Genome sequence of the hot pepper provides insights into the evolution of pungency in Capsicum species.</title>
        <authorList>
            <person name="Kim S."/>
            <person name="Park M."/>
            <person name="Yeom S.I."/>
            <person name="Kim Y.M."/>
            <person name="Lee J.M."/>
            <person name="Lee H.A."/>
            <person name="Seo E."/>
            <person name="Choi J."/>
            <person name="Cheong K."/>
            <person name="Kim K.T."/>
            <person name="Jung K."/>
            <person name="Lee G.W."/>
            <person name="Oh S.K."/>
            <person name="Bae C."/>
            <person name="Kim S.B."/>
            <person name="Lee H.Y."/>
            <person name="Kim S.Y."/>
            <person name="Kim M.S."/>
            <person name="Kang B.C."/>
            <person name="Jo Y.D."/>
            <person name="Yang H.B."/>
            <person name="Jeong H.J."/>
            <person name="Kang W.H."/>
            <person name="Kwon J.K."/>
            <person name="Shin C."/>
            <person name="Lim J.Y."/>
            <person name="Park J.H."/>
            <person name="Huh J.H."/>
            <person name="Kim J.S."/>
            <person name="Kim B.D."/>
            <person name="Cohen O."/>
            <person name="Paran I."/>
            <person name="Suh M.C."/>
            <person name="Lee S.B."/>
            <person name="Kim Y.K."/>
            <person name="Shin Y."/>
            <person name="Noh S.J."/>
            <person name="Park J."/>
            <person name="Seo Y.S."/>
            <person name="Kwon S.Y."/>
            <person name="Kim H.A."/>
            <person name="Park J.M."/>
            <person name="Kim H.J."/>
            <person name="Choi S.B."/>
            <person name="Bosland P.W."/>
            <person name="Reeves G."/>
            <person name="Jo S.H."/>
            <person name="Lee B.W."/>
            <person name="Cho H.T."/>
            <person name="Choi H.S."/>
            <person name="Lee M.S."/>
            <person name="Yu Y."/>
            <person name="Do Choi Y."/>
            <person name="Park B.S."/>
            <person name="van Deynze A."/>
            <person name="Ashrafi H."/>
            <person name="Hill T."/>
            <person name="Kim W.T."/>
            <person name="Pai H.S."/>
            <person name="Ahn H.K."/>
            <person name="Yeam I."/>
            <person name="Giovannoni J.J."/>
            <person name="Rose J.K."/>
            <person name="Sorensen I."/>
            <person name="Lee S.J."/>
            <person name="Kim R.W."/>
            <person name="Choi I.Y."/>
            <person name="Choi B.S."/>
            <person name="Lim J.S."/>
            <person name="Lee Y.H."/>
            <person name="Choi D."/>
        </authorList>
    </citation>
    <scope>NUCLEOTIDE SEQUENCE [LARGE SCALE GENOMIC DNA]</scope>
    <source>
        <strain evidence="7">cv. CM334</strain>
    </source>
</reference>
<evidence type="ECO:0000313" key="6">
    <source>
        <dbReference type="EMBL" id="PHT67012.1"/>
    </source>
</evidence>
<dbReference type="OMA" id="TIPWERS"/>
<keyword evidence="5" id="KW-0934">Plastid</keyword>
<feature type="non-terminal residue" evidence="6">
    <location>
        <position position="1"/>
    </location>
</feature>
<dbReference type="Gramene" id="PHT67012">
    <property type="protein sequence ID" value="PHT67012"/>
    <property type="gene ID" value="T459_31437"/>
</dbReference>
<keyword evidence="4" id="KW-0150">Chloroplast</keyword>
<dbReference type="PANTHER" id="PTHR37377:SF2">
    <property type="entry name" value="SMALL RIBOSOMAL SUBUNIT PROTEIN US2C"/>
    <property type="match status" value="1"/>
</dbReference>
<evidence type="ECO:0000256" key="1">
    <source>
        <dbReference type="ARBA" id="ARBA00004229"/>
    </source>
</evidence>
<protein>
    <recommendedName>
        <fullName evidence="3">Uncharacterized protein ycf72</fullName>
    </recommendedName>
</protein>
<organism evidence="6 7">
    <name type="scientific">Capsicum annuum</name>
    <name type="common">Capsicum pepper</name>
    <dbReference type="NCBI Taxonomy" id="4072"/>
    <lineage>
        <taxon>Eukaryota</taxon>
        <taxon>Viridiplantae</taxon>
        <taxon>Streptophyta</taxon>
        <taxon>Embryophyta</taxon>
        <taxon>Tracheophyta</taxon>
        <taxon>Spermatophyta</taxon>
        <taxon>Magnoliopsida</taxon>
        <taxon>eudicotyledons</taxon>
        <taxon>Gunneridae</taxon>
        <taxon>Pentapetalae</taxon>
        <taxon>asterids</taxon>
        <taxon>lamiids</taxon>
        <taxon>Solanales</taxon>
        <taxon>Solanaceae</taxon>
        <taxon>Solanoideae</taxon>
        <taxon>Capsiceae</taxon>
        <taxon>Capsicum</taxon>
    </lineage>
</organism>